<dbReference type="Gene3D" id="3.90.550.10">
    <property type="entry name" value="Spore Coat Polysaccharide Biosynthesis Protein SpsA, Chain A"/>
    <property type="match status" value="1"/>
</dbReference>
<proteinExistence type="predicted"/>
<name>A0A5M5M3C1_BACOV</name>
<dbReference type="EMBL" id="VWGP01000021">
    <property type="protein sequence ID" value="KAA4529400.1"/>
    <property type="molecule type" value="Genomic_DNA"/>
</dbReference>
<dbReference type="PANTHER" id="PTHR22916">
    <property type="entry name" value="GLYCOSYLTRANSFERASE"/>
    <property type="match status" value="1"/>
</dbReference>
<dbReference type="Pfam" id="PF00535">
    <property type="entry name" value="Glycos_transf_2"/>
    <property type="match status" value="1"/>
</dbReference>
<evidence type="ECO:0000313" key="4">
    <source>
        <dbReference type="EMBL" id="KAA4529400.1"/>
    </source>
</evidence>
<dbReference type="Proteomes" id="UP000478493">
    <property type="component" value="Unassembled WGS sequence"/>
</dbReference>
<dbReference type="RefSeq" id="WP_049703010.1">
    <property type="nucleotide sequence ID" value="NZ_CAKJZH010000002.1"/>
</dbReference>
<gene>
    <name evidence="4" type="ORF">F3B85_22010</name>
</gene>
<evidence type="ECO:0000256" key="2">
    <source>
        <dbReference type="ARBA" id="ARBA00022679"/>
    </source>
</evidence>
<dbReference type="AlphaFoldDB" id="A0A5M5M3C1"/>
<organism evidence="4 5">
    <name type="scientific">Bacteroides ovatus</name>
    <dbReference type="NCBI Taxonomy" id="28116"/>
    <lineage>
        <taxon>Bacteria</taxon>
        <taxon>Pseudomonadati</taxon>
        <taxon>Bacteroidota</taxon>
        <taxon>Bacteroidia</taxon>
        <taxon>Bacteroidales</taxon>
        <taxon>Bacteroidaceae</taxon>
        <taxon>Bacteroides</taxon>
    </lineage>
</organism>
<reference evidence="4 5" key="1">
    <citation type="journal article" date="2019" name="Nat. Med.">
        <title>A library of human gut bacterial isolates paired with longitudinal multiomics data enables mechanistic microbiome research.</title>
        <authorList>
            <person name="Poyet M."/>
            <person name="Groussin M."/>
            <person name="Gibbons S.M."/>
            <person name="Avila-Pacheco J."/>
            <person name="Jiang X."/>
            <person name="Kearney S.M."/>
            <person name="Perrotta A.R."/>
            <person name="Berdy B."/>
            <person name="Zhao S."/>
            <person name="Lieberman T.D."/>
            <person name="Swanson P.K."/>
            <person name="Smith M."/>
            <person name="Roesemann S."/>
            <person name="Alexander J.E."/>
            <person name="Rich S.A."/>
            <person name="Livny J."/>
            <person name="Vlamakis H."/>
            <person name="Clish C."/>
            <person name="Bullock K."/>
            <person name="Deik A."/>
            <person name="Scott J."/>
            <person name="Pierce K.A."/>
            <person name="Xavier R.J."/>
            <person name="Alm E.J."/>
        </authorList>
    </citation>
    <scope>NUCLEOTIDE SEQUENCE [LARGE SCALE GENOMIC DNA]</scope>
    <source>
        <strain evidence="4 5">BIOML-A41</strain>
    </source>
</reference>
<dbReference type="SUPFAM" id="SSF53448">
    <property type="entry name" value="Nucleotide-diphospho-sugar transferases"/>
    <property type="match status" value="1"/>
</dbReference>
<keyword evidence="2 4" id="KW-0808">Transferase</keyword>
<dbReference type="PANTHER" id="PTHR22916:SF51">
    <property type="entry name" value="GLYCOSYLTRANSFERASE EPSH-RELATED"/>
    <property type="match status" value="1"/>
</dbReference>
<protein>
    <submittedName>
        <fullName evidence="4">Glycosyltransferase family 2 protein</fullName>
    </submittedName>
</protein>
<evidence type="ECO:0000259" key="3">
    <source>
        <dbReference type="Pfam" id="PF00535"/>
    </source>
</evidence>
<accession>A0A5M5M3C1</accession>
<dbReference type="InterPro" id="IPR001173">
    <property type="entry name" value="Glyco_trans_2-like"/>
</dbReference>
<dbReference type="CDD" id="cd00761">
    <property type="entry name" value="Glyco_tranf_GTA_type"/>
    <property type="match status" value="1"/>
</dbReference>
<evidence type="ECO:0000256" key="1">
    <source>
        <dbReference type="ARBA" id="ARBA00022676"/>
    </source>
</evidence>
<keyword evidence="1" id="KW-0328">Glycosyltransferase</keyword>
<dbReference type="GO" id="GO:0016758">
    <property type="term" value="F:hexosyltransferase activity"/>
    <property type="evidence" value="ECO:0007669"/>
    <property type="project" value="UniProtKB-ARBA"/>
</dbReference>
<sequence length="340" mass="40258">MNPKVSIIVPVYKVEQYLDSCVHSLLNQTLKDIEIILVDDGSPDKCPIICDLYAQKDTRVKVIHKTNEGLGMARNSGIEFATGEYITFCDSDDYVDLETYETVYQICKKKNLDMCCFQHRRITIDGIKLESKSKVHEEYFRGCEEVHRFLMGVIGKDYENPKSYNYEMSSCMALFRRSLFMESGIRYPSERIVASEDFVFLLYFLPYVQSVGIIPNVFYNYLINPVSISQNYSEQKHERLLKMLTLLREYCEINFEYADYKNHYFSQMLRVFKIILKYISYSKEPFLQKVRHLSKETRNPILSEFYRDPVSRKYGLGNSLYIFCMKHHISLFFILLYKFK</sequence>
<comment type="caution">
    <text evidence="4">The sequence shown here is derived from an EMBL/GenBank/DDBJ whole genome shotgun (WGS) entry which is preliminary data.</text>
</comment>
<dbReference type="InterPro" id="IPR029044">
    <property type="entry name" value="Nucleotide-diphossugar_trans"/>
</dbReference>
<evidence type="ECO:0000313" key="5">
    <source>
        <dbReference type="Proteomes" id="UP000478493"/>
    </source>
</evidence>
<feature type="domain" description="Glycosyltransferase 2-like" evidence="3">
    <location>
        <begin position="6"/>
        <end position="182"/>
    </location>
</feature>